<dbReference type="AlphaFoldDB" id="A0A0B1RWF2"/>
<accession>A0A0B1RWF2</accession>
<proteinExistence type="predicted"/>
<evidence type="ECO:0000313" key="2">
    <source>
        <dbReference type="Proteomes" id="UP000053660"/>
    </source>
</evidence>
<dbReference type="EMBL" id="KN612225">
    <property type="protein sequence ID" value="KHJ75966.1"/>
    <property type="molecule type" value="Genomic_DNA"/>
</dbReference>
<protein>
    <submittedName>
        <fullName evidence="1">Uncharacterized protein</fullName>
    </submittedName>
</protein>
<reference evidence="1 2" key="1">
    <citation type="submission" date="2014-03" db="EMBL/GenBank/DDBJ databases">
        <title>Draft genome of the hookworm Oesophagostomum dentatum.</title>
        <authorList>
            <person name="Mitreva M."/>
        </authorList>
    </citation>
    <scope>NUCLEOTIDE SEQUENCE [LARGE SCALE GENOMIC DNA]</scope>
    <source>
        <strain evidence="1 2">OD-Hann</strain>
    </source>
</reference>
<name>A0A0B1RWF2_OESDE</name>
<evidence type="ECO:0000313" key="1">
    <source>
        <dbReference type="EMBL" id="KHJ75966.1"/>
    </source>
</evidence>
<sequence>MSVITMKQQQNMGKVATKLLDMLVLLLGESPLRVVTQGGVSFESYPDPLITLINSNLVKVRF</sequence>
<keyword evidence="2" id="KW-1185">Reference proteome</keyword>
<feature type="non-terminal residue" evidence="1">
    <location>
        <position position="62"/>
    </location>
</feature>
<dbReference type="Proteomes" id="UP000053660">
    <property type="component" value="Unassembled WGS sequence"/>
</dbReference>
<organism evidence="1 2">
    <name type="scientific">Oesophagostomum dentatum</name>
    <name type="common">Nodular worm</name>
    <dbReference type="NCBI Taxonomy" id="61180"/>
    <lineage>
        <taxon>Eukaryota</taxon>
        <taxon>Metazoa</taxon>
        <taxon>Ecdysozoa</taxon>
        <taxon>Nematoda</taxon>
        <taxon>Chromadorea</taxon>
        <taxon>Rhabditida</taxon>
        <taxon>Rhabditina</taxon>
        <taxon>Rhabditomorpha</taxon>
        <taxon>Strongyloidea</taxon>
        <taxon>Strongylidae</taxon>
        <taxon>Oesophagostomum</taxon>
    </lineage>
</organism>
<gene>
    <name evidence="1" type="ORF">OESDEN_24415</name>
</gene>
<dbReference type="OrthoDB" id="18585at2759"/>